<comment type="catalytic activity">
    <reaction evidence="12 13">
        <text>2 D-alanine + ATP = D-alanyl-D-alanine + ADP + phosphate + H(+)</text>
        <dbReference type="Rhea" id="RHEA:11224"/>
        <dbReference type="ChEBI" id="CHEBI:15378"/>
        <dbReference type="ChEBI" id="CHEBI:30616"/>
        <dbReference type="ChEBI" id="CHEBI:43474"/>
        <dbReference type="ChEBI" id="CHEBI:57416"/>
        <dbReference type="ChEBI" id="CHEBI:57822"/>
        <dbReference type="ChEBI" id="CHEBI:456216"/>
        <dbReference type="EC" id="6.3.2.4"/>
    </reaction>
</comment>
<dbReference type="PANTHER" id="PTHR23132">
    <property type="entry name" value="D-ALANINE--D-ALANINE LIGASE"/>
    <property type="match status" value="1"/>
</dbReference>
<evidence type="ECO:0000256" key="8">
    <source>
        <dbReference type="ARBA" id="ARBA00022840"/>
    </source>
</evidence>
<dbReference type="NCBIfam" id="NF002378">
    <property type="entry name" value="PRK01372.1"/>
    <property type="match status" value="1"/>
</dbReference>
<evidence type="ECO:0000256" key="12">
    <source>
        <dbReference type="ARBA" id="ARBA00047614"/>
    </source>
</evidence>
<dbReference type="HAMAP" id="MF_00047">
    <property type="entry name" value="Dala_Dala_lig"/>
    <property type="match status" value="1"/>
</dbReference>
<evidence type="ECO:0000313" key="18">
    <source>
        <dbReference type="EMBL" id="KZE76542.1"/>
    </source>
</evidence>
<keyword evidence="5 13" id="KW-0963">Cytoplasm</keyword>
<dbReference type="InterPro" id="IPR011761">
    <property type="entry name" value="ATP-grasp"/>
</dbReference>
<evidence type="ECO:0000313" key="19">
    <source>
        <dbReference type="Proteomes" id="UP000076630"/>
    </source>
</evidence>
<keyword evidence="8 16" id="KW-0067">ATP-binding</keyword>
<evidence type="ECO:0000256" key="15">
    <source>
        <dbReference type="PIRSR" id="PIRSR039102-3"/>
    </source>
</evidence>
<dbReference type="AlphaFoldDB" id="A0A165QTN5"/>
<comment type="caution">
    <text evidence="18">The sequence shown here is derived from an EMBL/GenBank/DDBJ whole genome shotgun (WGS) entry which is preliminary data.</text>
</comment>
<dbReference type="GO" id="GO:0009252">
    <property type="term" value="P:peptidoglycan biosynthetic process"/>
    <property type="evidence" value="ECO:0007669"/>
    <property type="project" value="UniProtKB-UniRule"/>
</dbReference>
<keyword evidence="7 16" id="KW-0547">Nucleotide-binding</keyword>
<dbReference type="NCBIfam" id="TIGR01205">
    <property type="entry name" value="D_ala_D_alaTIGR"/>
    <property type="match status" value="1"/>
</dbReference>
<comment type="cofactor">
    <cofactor evidence="1">
        <name>Mn(2+)</name>
        <dbReference type="ChEBI" id="CHEBI:29035"/>
    </cofactor>
</comment>
<dbReference type="Pfam" id="PF07478">
    <property type="entry name" value="Dala_Dala_lig_C"/>
    <property type="match status" value="1"/>
</dbReference>
<keyword evidence="9 13" id="KW-0133">Cell shape</keyword>
<keyword evidence="15" id="KW-0464">Manganese</keyword>
<dbReference type="GO" id="GO:0008716">
    <property type="term" value="F:D-alanine-D-alanine ligase activity"/>
    <property type="evidence" value="ECO:0007669"/>
    <property type="project" value="UniProtKB-UniRule"/>
</dbReference>
<comment type="subcellular location">
    <subcellularLocation>
        <location evidence="2 13">Cytoplasm</location>
    </subcellularLocation>
</comment>
<dbReference type="PIRSF" id="PIRSF039102">
    <property type="entry name" value="Ddl/VanB"/>
    <property type="match status" value="1"/>
</dbReference>
<dbReference type="PROSITE" id="PS00843">
    <property type="entry name" value="DALA_DALA_LIGASE_1"/>
    <property type="match status" value="1"/>
</dbReference>
<feature type="active site" evidence="14">
    <location>
        <position position="297"/>
    </location>
</feature>
<evidence type="ECO:0000256" key="2">
    <source>
        <dbReference type="ARBA" id="ARBA00004496"/>
    </source>
</evidence>
<dbReference type="OrthoDB" id="9813261at2"/>
<feature type="active site" evidence="14">
    <location>
        <position position="14"/>
    </location>
</feature>
<dbReference type="UniPathway" id="UPA00219"/>
<sequence length="326" mass="36558">MKHVAVIMGGYSSEYKISLNSGKVVCNTLDHSKYIPYPVHIFEDKWVYVDDNNEEFPIDKNDFSVQYKGSKITFDVVFNAIHGTPGEDGLLQAYFTLIGIPHTSCDYYQAALTMNKRDMLSVLRPFGIKTAISYYLNEGDAINTEEIIKRVGLPCFVKPNRSGSSFGISKPKTTEELLTAIEVAYKEDNEIIIESFLNGTEVSVGVINYKGEIKVLPMTEIVSENDFFDYEAKYLGKSQEITPARIDDTIRIKIEEVASRIYKILNMQGFSRSEFIIVDGEPFLLEMNTVPGLTNESILPQQAKAANIPLADLFDNAIVLALQKAN</sequence>
<keyword evidence="11 13" id="KW-0961">Cell wall biogenesis/degradation</keyword>
<evidence type="ECO:0000256" key="14">
    <source>
        <dbReference type="PIRSR" id="PIRSR039102-1"/>
    </source>
</evidence>
<dbReference type="Proteomes" id="UP000076630">
    <property type="component" value="Unassembled WGS sequence"/>
</dbReference>
<dbReference type="NCBIfam" id="NF002527">
    <property type="entry name" value="PRK01966.1-3"/>
    <property type="match status" value="1"/>
</dbReference>
<dbReference type="Gene3D" id="3.30.1490.20">
    <property type="entry name" value="ATP-grasp fold, A domain"/>
    <property type="match status" value="1"/>
</dbReference>
<keyword evidence="6 13" id="KW-0436">Ligase</keyword>
<dbReference type="Pfam" id="PF01820">
    <property type="entry name" value="Dala_Dala_lig_N"/>
    <property type="match status" value="1"/>
</dbReference>
<feature type="domain" description="ATP-grasp" evidence="17">
    <location>
        <begin position="120"/>
        <end position="319"/>
    </location>
</feature>
<dbReference type="InterPro" id="IPR005905">
    <property type="entry name" value="D_ala_D_ala"/>
</dbReference>
<keyword evidence="15" id="KW-0460">Magnesium</keyword>
<evidence type="ECO:0000256" key="3">
    <source>
        <dbReference type="ARBA" id="ARBA00010871"/>
    </source>
</evidence>
<dbReference type="InterPro" id="IPR000291">
    <property type="entry name" value="D-Ala_lig_Van_CS"/>
</dbReference>
<dbReference type="Gene3D" id="3.30.470.20">
    <property type="entry name" value="ATP-grasp fold, B domain"/>
    <property type="match status" value="1"/>
</dbReference>
<dbReference type="GO" id="GO:0005524">
    <property type="term" value="F:ATP binding"/>
    <property type="evidence" value="ECO:0007669"/>
    <property type="project" value="UniProtKB-UniRule"/>
</dbReference>
<evidence type="ECO:0000256" key="9">
    <source>
        <dbReference type="ARBA" id="ARBA00022960"/>
    </source>
</evidence>
<accession>A0A165QTN5</accession>
<dbReference type="EMBL" id="LQNU01000076">
    <property type="protein sequence ID" value="KZE76542.1"/>
    <property type="molecule type" value="Genomic_DNA"/>
</dbReference>
<dbReference type="GO" id="GO:0008360">
    <property type="term" value="P:regulation of cell shape"/>
    <property type="evidence" value="ECO:0007669"/>
    <property type="project" value="UniProtKB-KW"/>
</dbReference>
<name>A0A165QTN5_9FLAO</name>
<dbReference type="InterPro" id="IPR013815">
    <property type="entry name" value="ATP_grasp_subdomain_1"/>
</dbReference>
<feature type="active site" evidence="14">
    <location>
        <position position="164"/>
    </location>
</feature>
<evidence type="ECO:0000256" key="6">
    <source>
        <dbReference type="ARBA" id="ARBA00022598"/>
    </source>
</evidence>
<keyword evidence="19" id="KW-1185">Reference proteome</keyword>
<feature type="binding site" evidence="15">
    <location>
        <position position="288"/>
    </location>
    <ligand>
        <name>Mg(2+)</name>
        <dbReference type="ChEBI" id="CHEBI:18420"/>
        <label>2</label>
    </ligand>
</feature>
<comment type="pathway">
    <text evidence="13">Cell wall biogenesis; peptidoglycan biosynthesis.</text>
</comment>
<dbReference type="GO" id="GO:0005737">
    <property type="term" value="C:cytoplasm"/>
    <property type="evidence" value="ECO:0007669"/>
    <property type="project" value="UniProtKB-SubCell"/>
</dbReference>
<dbReference type="GO" id="GO:0071555">
    <property type="term" value="P:cell wall organization"/>
    <property type="evidence" value="ECO:0007669"/>
    <property type="project" value="UniProtKB-KW"/>
</dbReference>
<organism evidence="18 19">
    <name type="scientific">Myroides marinus</name>
    <dbReference type="NCBI Taxonomy" id="703342"/>
    <lineage>
        <taxon>Bacteria</taxon>
        <taxon>Pseudomonadati</taxon>
        <taxon>Bacteroidota</taxon>
        <taxon>Flavobacteriia</taxon>
        <taxon>Flavobacteriales</taxon>
        <taxon>Flavobacteriaceae</taxon>
        <taxon>Myroides</taxon>
    </lineage>
</organism>
<dbReference type="EC" id="6.3.2.4" evidence="4 13"/>
<dbReference type="InterPro" id="IPR011095">
    <property type="entry name" value="Dala_Dala_lig_C"/>
</dbReference>
<comment type="function">
    <text evidence="13">Cell wall formation.</text>
</comment>
<comment type="similarity">
    <text evidence="3 13">Belongs to the D-alanine--D-alanine ligase family.</text>
</comment>
<comment type="cofactor">
    <cofactor evidence="15">
        <name>Mg(2+)</name>
        <dbReference type="ChEBI" id="CHEBI:18420"/>
    </cofactor>
    <cofactor evidence="15">
        <name>Mn(2+)</name>
        <dbReference type="ChEBI" id="CHEBI:29035"/>
    </cofactor>
    <text evidence="15">Binds 2 magnesium or manganese ions per subunit.</text>
</comment>
<evidence type="ECO:0000256" key="10">
    <source>
        <dbReference type="ARBA" id="ARBA00022984"/>
    </source>
</evidence>
<feature type="binding site" evidence="15">
    <location>
        <position position="286"/>
    </location>
    <ligand>
        <name>Mg(2+)</name>
        <dbReference type="ChEBI" id="CHEBI:18420"/>
        <label>1</label>
    </ligand>
</feature>
<dbReference type="SUPFAM" id="SSF52440">
    <property type="entry name" value="PreATP-grasp domain"/>
    <property type="match status" value="1"/>
</dbReference>
<dbReference type="SUPFAM" id="SSF56059">
    <property type="entry name" value="Glutathione synthetase ATP-binding domain-like"/>
    <property type="match status" value="1"/>
</dbReference>
<dbReference type="PROSITE" id="PS00844">
    <property type="entry name" value="DALA_DALA_LIGASE_2"/>
    <property type="match status" value="1"/>
</dbReference>
<reference evidence="18 19" key="1">
    <citation type="submission" date="2016-01" db="EMBL/GenBank/DDBJ databases">
        <title>Whole genome sequencing of Myroides marinus L41.</title>
        <authorList>
            <person name="Hong K.W."/>
        </authorList>
    </citation>
    <scope>NUCLEOTIDE SEQUENCE [LARGE SCALE GENOMIC DNA]</scope>
    <source>
        <strain evidence="18 19">L41</strain>
    </source>
</reference>
<evidence type="ECO:0000256" key="4">
    <source>
        <dbReference type="ARBA" id="ARBA00012216"/>
    </source>
</evidence>
<dbReference type="InterPro" id="IPR011127">
    <property type="entry name" value="Dala_Dala_lig_N"/>
</dbReference>
<evidence type="ECO:0000259" key="17">
    <source>
        <dbReference type="PROSITE" id="PS50975"/>
    </source>
</evidence>
<dbReference type="RefSeq" id="WP_038985824.1">
    <property type="nucleotide sequence ID" value="NZ_JACAJU010000009.1"/>
</dbReference>
<dbReference type="PANTHER" id="PTHR23132:SF23">
    <property type="entry name" value="D-ALANINE--D-ALANINE LIGASE B"/>
    <property type="match status" value="1"/>
</dbReference>
<keyword evidence="15" id="KW-0479">Metal-binding</keyword>
<dbReference type="Gene3D" id="3.40.50.20">
    <property type="match status" value="1"/>
</dbReference>
<evidence type="ECO:0000256" key="1">
    <source>
        <dbReference type="ARBA" id="ARBA00001936"/>
    </source>
</evidence>
<dbReference type="InterPro" id="IPR016185">
    <property type="entry name" value="PreATP-grasp_dom_sf"/>
</dbReference>
<evidence type="ECO:0000256" key="5">
    <source>
        <dbReference type="ARBA" id="ARBA00022490"/>
    </source>
</evidence>
<evidence type="ECO:0000256" key="16">
    <source>
        <dbReference type="PROSITE-ProRule" id="PRU00409"/>
    </source>
</evidence>
<evidence type="ECO:0000256" key="11">
    <source>
        <dbReference type="ARBA" id="ARBA00023316"/>
    </source>
</evidence>
<dbReference type="GO" id="GO:0046872">
    <property type="term" value="F:metal ion binding"/>
    <property type="evidence" value="ECO:0007669"/>
    <property type="project" value="UniProtKB-KW"/>
</dbReference>
<keyword evidence="10 13" id="KW-0573">Peptidoglycan synthesis</keyword>
<dbReference type="PROSITE" id="PS50975">
    <property type="entry name" value="ATP_GRASP"/>
    <property type="match status" value="1"/>
</dbReference>
<evidence type="ECO:0000256" key="13">
    <source>
        <dbReference type="HAMAP-Rule" id="MF_00047"/>
    </source>
</evidence>
<protein>
    <recommendedName>
        <fullName evidence="4 13">D-alanine--D-alanine ligase</fullName>
        <ecNumber evidence="4 13">6.3.2.4</ecNumber>
    </recommendedName>
    <alternativeName>
        <fullName evidence="13">D-Ala-D-Ala ligase</fullName>
    </alternativeName>
    <alternativeName>
        <fullName evidence="13">D-alanylalanine synthetase</fullName>
    </alternativeName>
</protein>
<gene>
    <name evidence="13" type="primary">ddl</name>
    <name evidence="18" type="ORF">AV926_15460</name>
</gene>
<proteinExistence type="inferred from homology"/>
<evidence type="ECO:0000256" key="7">
    <source>
        <dbReference type="ARBA" id="ARBA00022741"/>
    </source>
</evidence>
<feature type="binding site" evidence="15">
    <location>
        <position position="286"/>
    </location>
    <ligand>
        <name>Mg(2+)</name>
        <dbReference type="ChEBI" id="CHEBI:18420"/>
        <label>2</label>
    </ligand>
</feature>